<comment type="caution">
    <text evidence="2">The sequence shown here is derived from an EMBL/GenBank/DDBJ whole genome shotgun (WGS) entry which is preliminary data.</text>
</comment>
<accession>A0A7W9PU87</accession>
<dbReference type="EMBL" id="JACHJK010000005">
    <property type="protein sequence ID" value="MBB5927876.1"/>
    <property type="molecule type" value="Genomic_DNA"/>
</dbReference>
<sequence>MHMHTGTRTLKFTAALTFVVLSLTGFTTGRHHSGHGSGGGGGCSSSHQDHDSSSSSTSGGGSYDGSGGDPDDDSYGTSYGDSYGSGGTSSTGGGTGGGSYHRRPTHRSTPSSGSGTALKDGRARLVSCATEKAQYATVEVSNPNGREADFKAHVEFDDGQGSAIGDNTATVTVPAQGTARVQVELVGGFGVRDDGLVLRLDHCTVDPVARLRT</sequence>
<feature type="compositionally biased region" description="Gly residues" evidence="1">
    <location>
        <begin position="58"/>
        <end position="68"/>
    </location>
</feature>
<name>A0A7W9PU87_9ACTN</name>
<dbReference type="AlphaFoldDB" id="A0A7W9PU87"/>
<reference evidence="2 3" key="1">
    <citation type="submission" date="2020-08" db="EMBL/GenBank/DDBJ databases">
        <title>Genomic Encyclopedia of Type Strains, Phase III (KMG-III): the genomes of soil and plant-associated and newly described type strains.</title>
        <authorList>
            <person name="Whitman W."/>
        </authorList>
    </citation>
    <scope>NUCLEOTIDE SEQUENCE [LARGE SCALE GENOMIC DNA]</scope>
    <source>
        <strain evidence="2 3">CECT 3313</strain>
    </source>
</reference>
<protein>
    <submittedName>
        <fullName evidence="2">Uncharacterized protein</fullName>
    </submittedName>
</protein>
<keyword evidence="3" id="KW-1185">Reference proteome</keyword>
<dbReference type="RefSeq" id="WP_308288294.1">
    <property type="nucleotide sequence ID" value="NZ_JACHJK010000005.1"/>
</dbReference>
<evidence type="ECO:0000313" key="2">
    <source>
        <dbReference type="EMBL" id="MBB5927876.1"/>
    </source>
</evidence>
<organism evidence="2 3">
    <name type="scientific">Streptomyces echinatus</name>
    <dbReference type="NCBI Taxonomy" id="67293"/>
    <lineage>
        <taxon>Bacteria</taxon>
        <taxon>Bacillati</taxon>
        <taxon>Actinomycetota</taxon>
        <taxon>Actinomycetes</taxon>
        <taxon>Kitasatosporales</taxon>
        <taxon>Streptomycetaceae</taxon>
        <taxon>Streptomyces</taxon>
    </lineage>
</organism>
<gene>
    <name evidence="2" type="ORF">FHS34_003339</name>
</gene>
<evidence type="ECO:0000313" key="3">
    <source>
        <dbReference type="Proteomes" id="UP000585836"/>
    </source>
</evidence>
<proteinExistence type="predicted"/>
<dbReference type="Proteomes" id="UP000585836">
    <property type="component" value="Unassembled WGS sequence"/>
</dbReference>
<feature type="compositionally biased region" description="Gly residues" evidence="1">
    <location>
        <begin position="83"/>
        <end position="99"/>
    </location>
</feature>
<feature type="region of interest" description="Disordered" evidence="1">
    <location>
        <begin position="30"/>
        <end position="119"/>
    </location>
</feature>
<evidence type="ECO:0000256" key="1">
    <source>
        <dbReference type="SAM" id="MobiDB-lite"/>
    </source>
</evidence>